<keyword evidence="7 8" id="KW-0132">Cell division</keyword>
<evidence type="ECO:0000313" key="12">
    <source>
        <dbReference type="Proteomes" id="UP000305675"/>
    </source>
</evidence>
<keyword evidence="5 7" id="KW-0547">Nucleotide-binding</keyword>
<comment type="pathway">
    <text evidence="2 7 8">Cell wall biogenesis; peptidoglycan biosynthesis.</text>
</comment>
<comment type="subcellular location">
    <subcellularLocation>
        <location evidence="1 7 8">Cytoplasm</location>
    </subcellularLocation>
</comment>
<comment type="caution">
    <text evidence="11">The sequence shown here is derived from an EMBL/GenBank/DDBJ whole genome shotgun (WGS) entry which is preliminary data.</text>
</comment>
<reference evidence="11 12" key="1">
    <citation type="submission" date="2019-04" db="EMBL/GenBank/DDBJ databases">
        <authorList>
            <person name="Hwang J.C."/>
        </authorList>
    </citation>
    <scope>NUCLEOTIDE SEQUENCE [LARGE SCALE GENOMIC DNA]</scope>
    <source>
        <strain evidence="11 12">IMCC35002</strain>
    </source>
</reference>
<dbReference type="Pfam" id="PF21799">
    <property type="entry name" value="MurD-like_N"/>
    <property type="match status" value="1"/>
</dbReference>
<accession>A0A4U1BMB7</accession>
<dbReference type="GO" id="GO:0009252">
    <property type="term" value="P:peptidoglycan biosynthetic process"/>
    <property type="evidence" value="ECO:0007669"/>
    <property type="project" value="UniProtKB-UniRule"/>
</dbReference>
<keyword evidence="4 7" id="KW-0436">Ligase</keyword>
<keyword evidence="6 7" id="KW-0067">ATP-binding</keyword>
<organism evidence="11 12">
    <name type="scientific">Ferrimonas aestuarii</name>
    <dbReference type="NCBI Taxonomy" id="2569539"/>
    <lineage>
        <taxon>Bacteria</taxon>
        <taxon>Pseudomonadati</taxon>
        <taxon>Pseudomonadota</taxon>
        <taxon>Gammaproteobacteria</taxon>
        <taxon>Alteromonadales</taxon>
        <taxon>Ferrimonadaceae</taxon>
        <taxon>Ferrimonas</taxon>
    </lineage>
</organism>
<dbReference type="InterPro" id="IPR036565">
    <property type="entry name" value="Mur-like_cat_sf"/>
</dbReference>
<dbReference type="SUPFAM" id="SSF53244">
    <property type="entry name" value="MurD-like peptide ligases, peptide-binding domain"/>
    <property type="match status" value="1"/>
</dbReference>
<evidence type="ECO:0000256" key="5">
    <source>
        <dbReference type="ARBA" id="ARBA00022741"/>
    </source>
</evidence>
<proteinExistence type="inferred from homology"/>
<dbReference type="EC" id="6.3.2.9" evidence="7 8"/>
<dbReference type="EMBL" id="SWCJ01000011">
    <property type="protein sequence ID" value="TKB53729.1"/>
    <property type="molecule type" value="Genomic_DNA"/>
</dbReference>
<feature type="domain" description="Mur ligase C-terminal" evidence="9">
    <location>
        <begin position="296"/>
        <end position="408"/>
    </location>
</feature>
<comment type="catalytic activity">
    <reaction evidence="7 8">
        <text>UDP-N-acetyl-alpha-D-muramoyl-L-alanine + D-glutamate + ATP = UDP-N-acetyl-alpha-D-muramoyl-L-alanyl-D-glutamate + ADP + phosphate + H(+)</text>
        <dbReference type="Rhea" id="RHEA:16429"/>
        <dbReference type="ChEBI" id="CHEBI:15378"/>
        <dbReference type="ChEBI" id="CHEBI:29986"/>
        <dbReference type="ChEBI" id="CHEBI:30616"/>
        <dbReference type="ChEBI" id="CHEBI:43474"/>
        <dbReference type="ChEBI" id="CHEBI:83898"/>
        <dbReference type="ChEBI" id="CHEBI:83900"/>
        <dbReference type="ChEBI" id="CHEBI:456216"/>
        <dbReference type="EC" id="6.3.2.9"/>
    </reaction>
</comment>
<dbReference type="Pfam" id="PF08245">
    <property type="entry name" value="Mur_ligase_M"/>
    <property type="match status" value="1"/>
</dbReference>
<dbReference type="InterPro" id="IPR005762">
    <property type="entry name" value="MurD"/>
</dbReference>
<dbReference type="RefSeq" id="WP_136864089.1">
    <property type="nucleotide sequence ID" value="NZ_SWCJ01000011.1"/>
</dbReference>
<dbReference type="GO" id="GO:0005524">
    <property type="term" value="F:ATP binding"/>
    <property type="evidence" value="ECO:0007669"/>
    <property type="project" value="UniProtKB-UniRule"/>
</dbReference>
<evidence type="ECO:0000256" key="2">
    <source>
        <dbReference type="ARBA" id="ARBA00004752"/>
    </source>
</evidence>
<dbReference type="Gene3D" id="3.40.50.720">
    <property type="entry name" value="NAD(P)-binding Rossmann-like Domain"/>
    <property type="match status" value="1"/>
</dbReference>
<keyword evidence="7 8" id="KW-0961">Cell wall biogenesis/degradation</keyword>
<dbReference type="Proteomes" id="UP000305675">
    <property type="component" value="Unassembled WGS sequence"/>
</dbReference>
<dbReference type="Gene3D" id="3.90.190.20">
    <property type="entry name" value="Mur ligase, C-terminal domain"/>
    <property type="match status" value="1"/>
</dbReference>
<dbReference type="GO" id="GO:0008360">
    <property type="term" value="P:regulation of cell shape"/>
    <property type="evidence" value="ECO:0007669"/>
    <property type="project" value="UniProtKB-KW"/>
</dbReference>
<evidence type="ECO:0000256" key="7">
    <source>
        <dbReference type="HAMAP-Rule" id="MF_00639"/>
    </source>
</evidence>
<dbReference type="InterPro" id="IPR036615">
    <property type="entry name" value="Mur_ligase_C_dom_sf"/>
</dbReference>
<protein>
    <recommendedName>
        <fullName evidence="7 8">UDP-N-acetylmuramoylalanine--D-glutamate ligase</fullName>
        <ecNumber evidence="7 8">6.3.2.9</ecNumber>
    </recommendedName>
    <alternativeName>
        <fullName evidence="7">D-glutamic acid-adding enzyme</fullName>
    </alternativeName>
    <alternativeName>
        <fullName evidence="7">UDP-N-acetylmuramoyl-L-alanyl-D-glutamate synthetase</fullName>
    </alternativeName>
</protein>
<evidence type="ECO:0000256" key="8">
    <source>
        <dbReference type="RuleBase" id="RU003664"/>
    </source>
</evidence>
<keyword evidence="7 8" id="KW-0573">Peptidoglycan synthesis</keyword>
<dbReference type="GO" id="GO:0005737">
    <property type="term" value="C:cytoplasm"/>
    <property type="evidence" value="ECO:0007669"/>
    <property type="project" value="UniProtKB-SubCell"/>
</dbReference>
<evidence type="ECO:0000259" key="10">
    <source>
        <dbReference type="Pfam" id="PF08245"/>
    </source>
</evidence>
<dbReference type="AlphaFoldDB" id="A0A4U1BMB7"/>
<dbReference type="PANTHER" id="PTHR43692:SF1">
    <property type="entry name" value="UDP-N-ACETYLMURAMOYLALANINE--D-GLUTAMATE LIGASE"/>
    <property type="match status" value="1"/>
</dbReference>
<dbReference type="PANTHER" id="PTHR43692">
    <property type="entry name" value="UDP-N-ACETYLMURAMOYLALANINE--D-GLUTAMATE LIGASE"/>
    <property type="match status" value="1"/>
</dbReference>
<dbReference type="GO" id="GO:0051301">
    <property type="term" value="P:cell division"/>
    <property type="evidence" value="ECO:0007669"/>
    <property type="project" value="UniProtKB-KW"/>
</dbReference>
<evidence type="ECO:0000259" key="9">
    <source>
        <dbReference type="Pfam" id="PF02875"/>
    </source>
</evidence>
<gene>
    <name evidence="7" type="primary">murD</name>
    <name evidence="11" type="ORF">FCL42_14225</name>
</gene>
<dbReference type="HAMAP" id="MF_00639">
    <property type="entry name" value="MurD"/>
    <property type="match status" value="1"/>
</dbReference>
<evidence type="ECO:0000256" key="6">
    <source>
        <dbReference type="ARBA" id="ARBA00022840"/>
    </source>
</evidence>
<dbReference type="InterPro" id="IPR004101">
    <property type="entry name" value="Mur_ligase_C"/>
</dbReference>
<evidence type="ECO:0000313" key="11">
    <source>
        <dbReference type="EMBL" id="TKB53729.1"/>
    </source>
</evidence>
<keyword evidence="12" id="KW-1185">Reference proteome</keyword>
<dbReference type="UniPathway" id="UPA00219"/>
<name>A0A4U1BMB7_9GAMM</name>
<dbReference type="Gene3D" id="3.40.1190.10">
    <property type="entry name" value="Mur-like, catalytic domain"/>
    <property type="match status" value="1"/>
</dbReference>
<evidence type="ECO:0000256" key="3">
    <source>
        <dbReference type="ARBA" id="ARBA00022490"/>
    </source>
</evidence>
<dbReference type="OrthoDB" id="9809796at2"/>
<dbReference type="GO" id="GO:0008764">
    <property type="term" value="F:UDP-N-acetylmuramoylalanine-D-glutamate ligase activity"/>
    <property type="evidence" value="ECO:0007669"/>
    <property type="project" value="UniProtKB-UniRule"/>
</dbReference>
<evidence type="ECO:0000256" key="4">
    <source>
        <dbReference type="ARBA" id="ARBA00022598"/>
    </source>
</evidence>
<keyword evidence="7 8" id="KW-0131">Cell cycle</keyword>
<dbReference type="GO" id="GO:0071555">
    <property type="term" value="P:cell wall organization"/>
    <property type="evidence" value="ECO:0007669"/>
    <property type="project" value="UniProtKB-KW"/>
</dbReference>
<comment type="similarity">
    <text evidence="7">Belongs to the MurCDEF family.</text>
</comment>
<sequence length="431" mass="45324">MQTSSPSIWVLGLGITGLSCVRYLHAQGLSVAVWDTRPTPPGAEQLAAEFPLVALKTGPFEAKVLAKATTLVVSPGIALATPEIKTAIDSGVEAIGDIELFARAADKPVIAITGSNGKSTVTTLVGEMIAAQGMSVGVGGNIGEPALALLGKDHDCYVLELSSFQLETTSSLKPRIATVLNVSDDHLDRYRDFSHYRDTKLTIYRNAERVLESADDANTQSGRVDAIRFGLNVGDFRVEAGQLLSPKGPLMATEEMALVGGHNHLNALASMALAQAVGVDEAAMKTALKTFAGLRHRCQSVVVKHGVHYVNDSKATNIGATEAALMGLTEFAGRIHLIAGGDGKGADFSQLVPLFANSLKSLTTLGKDGQALATTFAHSTYCDSLEQAFAHAAALAEPGEMVLLSPACASIDMFANYMVRGDRFCQLAEAL</sequence>
<feature type="binding site" evidence="7">
    <location>
        <begin position="114"/>
        <end position="120"/>
    </location>
    <ligand>
        <name>ATP</name>
        <dbReference type="ChEBI" id="CHEBI:30616"/>
    </ligand>
</feature>
<evidence type="ECO:0000256" key="1">
    <source>
        <dbReference type="ARBA" id="ARBA00004496"/>
    </source>
</evidence>
<dbReference type="NCBIfam" id="TIGR01087">
    <property type="entry name" value="murD"/>
    <property type="match status" value="1"/>
</dbReference>
<keyword evidence="3 7" id="KW-0963">Cytoplasm</keyword>
<dbReference type="Pfam" id="PF02875">
    <property type="entry name" value="Mur_ligase_C"/>
    <property type="match status" value="1"/>
</dbReference>
<comment type="function">
    <text evidence="7 8">Cell wall formation. Catalyzes the addition of glutamate to the nucleotide precursor UDP-N-acetylmuramoyl-L-alanine (UMA).</text>
</comment>
<feature type="domain" description="Mur ligase central" evidence="10">
    <location>
        <begin position="112"/>
        <end position="274"/>
    </location>
</feature>
<keyword evidence="7 8" id="KW-0133">Cell shape</keyword>
<dbReference type="SUPFAM" id="SSF51984">
    <property type="entry name" value="MurCD N-terminal domain"/>
    <property type="match status" value="1"/>
</dbReference>
<dbReference type="InterPro" id="IPR013221">
    <property type="entry name" value="Mur_ligase_cen"/>
</dbReference>
<dbReference type="SUPFAM" id="SSF53623">
    <property type="entry name" value="MurD-like peptide ligases, catalytic domain"/>
    <property type="match status" value="1"/>
</dbReference>